<dbReference type="AlphaFoldDB" id="A0AAV5UBC7"/>
<proteinExistence type="predicted"/>
<dbReference type="Proteomes" id="UP001432027">
    <property type="component" value="Unassembled WGS sequence"/>
</dbReference>
<keyword evidence="2" id="KW-1185">Reference proteome</keyword>
<evidence type="ECO:0000313" key="1">
    <source>
        <dbReference type="EMBL" id="GMT03733.1"/>
    </source>
</evidence>
<comment type="caution">
    <text evidence="1">The sequence shown here is derived from an EMBL/GenBank/DDBJ whole genome shotgun (WGS) entry which is preliminary data.</text>
</comment>
<reference evidence="1" key="1">
    <citation type="submission" date="2023-10" db="EMBL/GenBank/DDBJ databases">
        <title>Genome assembly of Pristionchus species.</title>
        <authorList>
            <person name="Yoshida K."/>
            <person name="Sommer R.J."/>
        </authorList>
    </citation>
    <scope>NUCLEOTIDE SEQUENCE</scope>
    <source>
        <strain evidence="1">RS0144</strain>
    </source>
</reference>
<evidence type="ECO:0000313" key="2">
    <source>
        <dbReference type="Proteomes" id="UP001432027"/>
    </source>
</evidence>
<dbReference type="EMBL" id="BTSX01000006">
    <property type="protein sequence ID" value="GMT03733.1"/>
    <property type="molecule type" value="Genomic_DNA"/>
</dbReference>
<feature type="non-terminal residue" evidence="1">
    <location>
        <position position="82"/>
    </location>
</feature>
<feature type="non-terminal residue" evidence="1">
    <location>
        <position position="1"/>
    </location>
</feature>
<gene>
    <name evidence="1" type="ORF">PENTCL1PPCAC_25907</name>
</gene>
<sequence length="82" mass="9360">LQSSRRVRRLRKNPWSSVISQCHILNTRLNGKRYAMLKCRTTQGWIDPANNNNVVSSDLTKKIDIECKFKACAKGLIRGTVT</sequence>
<organism evidence="1 2">
    <name type="scientific">Pristionchus entomophagus</name>
    <dbReference type="NCBI Taxonomy" id="358040"/>
    <lineage>
        <taxon>Eukaryota</taxon>
        <taxon>Metazoa</taxon>
        <taxon>Ecdysozoa</taxon>
        <taxon>Nematoda</taxon>
        <taxon>Chromadorea</taxon>
        <taxon>Rhabditida</taxon>
        <taxon>Rhabditina</taxon>
        <taxon>Diplogasteromorpha</taxon>
        <taxon>Diplogasteroidea</taxon>
        <taxon>Neodiplogasteridae</taxon>
        <taxon>Pristionchus</taxon>
    </lineage>
</organism>
<name>A0AAV5UBC7_9BILA</name>
<protein>
    <submittedName>
        <fullName evidence="1">Uncharacterized protein</fullName>
    </submittedName>
</protein>
<accession>A0AAV5UBC7</accession>